<protein>
    <submittedName>
        <fullName evidence="2">Uncharacterized protein</fullName>
    </submittedName>
</protein>
<accession>A0ABP8TRQ2</accession>
<feature type="region of interest" description="Disordered" evidence="1">
    <location>
        <begin position="68"/>
        <end position="117"/>
    </location>
</feature>
<proteinExistence type="predicted"/>
<evidence type="ECO:0000313" key="2">
    <source>
        <dbReference type="EMBL" id="GAA4612248.1"/>
    </source>
</evidence>
<dbReference type="EMBL" id="BAABHJ010000020">
    <property type="protein sequence ID" value="GAA4612248.1"/>
    <property type="molecule type" value="Genomic_DNA"/>
</dbReference>
<organism evidence="2 3">
    <name type="scientific">Actinoallomurus liliacearum</name>
    <dbReference type="NCBI Taxonomy" id="1080073"/>
    <lineage>
        <taxon>Bacteria</taxon>
        <taxon>Bacillati</taxon>
        <taxon>Actinomycetota</taxon>
        <taxon>Actinomycetes</taxon>
        <taxon>Streptosporangiales</taxon>
        <taxon>Thermomonosporaceae</taxon>
        <taxon>Actinoallomurus</taxon>
    </lineage>
</organism>
<sequence>MGTLPGCPAQILFPQRAVVRSAVAGARLEAGFVHVAQALFAAGTQPPAPRSRALCSFVPPTAPRLTCAPLPAAPERLEQRDDPTTIRPECRRFGKLPSTPHRAKDSENETTPEAEGEALVTSVVEHVLPPDEGAASR</sequence>
<dbReference type="Proteomes" id="UP001500212">
    <property type="component" value="Unassembled WGS sequence"/>
</dbReference>
<reference evidence="3" key="1">
    <citation type="journal article" date="2019" name="Int. J. Syst. Evol. Microbiol.">
        <title>The Global Catalogue of Microorganisms (GCM) 10K type strain sequencing project: providing services to taxonomists for standard genome sequencing and annotation.</title>
        <authorList>
            <consortium name="The Broad Institute Genomics Platform"/>
            <consortium name="The Broad Institute Genome Sequencing Center for Infectious Disease"/>
            <person name="Wu L."/>
            <person name="Ma J."/>
        </authorList>
    </citation>
    <scope>NUCLEOTIDE SEQUENCE [LARGE SCALE GENOMIC DNA]</scope>
    <source>
        <strain evidence="3">JCM 17938</strain>
    </source>
</reference>
<comment type="caution">
    <text evidence="2">The sequence shown here is derived from an EMBL/GenBank/DDBJ whole genome shotgun (WGS) entry which is preliminary data.</text>
</comment>
<gene>
    <name evidence="2" type="ORF">GCM10023195_52350</name>
</gene>
<name>A0ABP8TRQ2_9ACTN</name>
<keyword evidence="3" id="KW-1185">Reference proteome</keyword>
<evidence type="ECO:0000256" key="1">
    <source>
        <dbReference type="SAM" id="MobiDB-lite"/>
    </source>
</evidence>
<feature type="compositionally biased region" description="Basic and acidic residues" evidence="1">
    <location>
        <begin position="75"/>
        <end position="92"/>
    </location>
</feature>
<evidence type="ECO:0000313" key="3">
    <source>
        <dbReference type="Proteomes" id="UP001500212"/>
    </source>
</evidence>